<feature type="compositionally biased region" description="Gly residues" evidence="1">
    <location>
        <begin position="32"/>
        <end position="105"/>
    </location>
</feature>
<evidence type="ECO:0000313" key="3">
    <source>
        <dbReference type="Proteomes" id="UP000243528"/>
    </source>
</evidence>
<feature type="region of interest" description="Disordered" evidence="1">
    <location>
        <begin position="153"/>
        <end position="175"/>
    </location>
</feature>
<reference evidence="2 3" key="1">
    <citation type="submission" date="2018-03" db="EMBL/GenBank/DDBJ databases">
        <title>Genomic Encyclopedia of Archaeal and Bacterial Type Strains, Phase II (KMG-II): from individual species to whole genera.</title>
        <authorList>
            <person name="Goeker M."/>
        </authorList>
    </citation>
    <scope>NUCLEOTIDE SEQUENCE [LARGE SCALE GENOMIC DNA]</scope>
    <source>
        <strain evidence="2 3">DSM 45211</strain>
    </source>
</reference>
<evidence type="ECO:0000256" key="1">
    <source>
        <dbReference type="SAM" id="MobiDB-lite"/>
    </source>
</evidence>
<evidence type="ECO:0000313" key="2">
    <source>
        <dbReference type="EMBL" id="PSK95779.1"/>
    </source>
</evidence>
<dbReference type="OrthoDB" id="4546967at2"/>
<sequence>MGNSTSFNRMTRALGLRLFGSGPVIGFDTDGPDGGGSGGSSGGDDGGGSGSGSGGDSGGSGDGGQGGDSGASGGTGGDGGADGGQGGTGGDTGGQGTGDGSGSGGPDKVEDLPEWAQKLIRDTRKEAGDHRTSKTQVEKKYNDALDGIAKALGLKEDDTPPDPAKLAEELDSTKSAHRSALVELAVFKAAGKYSADPEALTDSRSFVEKLEKLDPSAEDFNDKLRELVKKTVEDEPKFKVQGQEPPAKTGGDFTGGSGDSSPPNQLSVEEQRKARSKARKLSHDPS</sequence>
<dbReference type="EMBL" id="PYGE01000028">
    <property type="protein sequence ID" value="PSK95779.1"/>
    <property type="molecule type" value="Genomic_DNA"/>
</dbReference>
<feature type="compositionally biased region" description="Basic and acidic residues" evidence="1">
    <location>
        <begin position="119"/>
        <end position="138"/>
    </location>
</feature>
<keyword evidence="3" id="KW-1185">Reference proteome</keyword>
<accession>A0A2P8DEZ8</accession>
<feature type="region of interest" description="Disordered" evidence="1">
    <location>
        <begin position="232"/>
        <end position="286"/>
    </location>
</feature>
<proteinExistence type="predicted"/>
<feature type="compositionally biased region" description="Basic and acidic residues" evidence="1">
    <location>
        <begin position="165"/>
        <end position="174"/>
    </location>
</feature>
<protein>
    <submittedName>
        <fullName evidence="2">Uncharacterized protein</fullName>
    </submittedName>
</protein>
<gene>
    <name evidence="2" type="ORF">CLV30_12831</name>
</gene>
<dbReference type="RefSeq" id="WP_106539785.1">
    <property type="nucleotide sequence ID" value="NZ_PYGE01000028.1"/>
</dbReference>
<name>A0A2P8DEZ8_9ACTN</name>
<dbReference type="Proteomes" id="UP000243528">
    <property type="component" value="Unassembled WGS sequence"/>
</dbReference>
<comment type="caution">
    <text evidence="2">The sequence shown here is derived from an EMBL/GenBank/DDBJ whole genome shotgun (WGS) entry which is preliminary data.</text>
</comment>
<organism evidence="2 3">
    <name type="scientific">Haloactinopolyspora alba</name>
    <dbReference type="NCBI Taxonomy" id="648780"/>
    <lineage>
        <taxon>Bacteria</taxon>
        <taxon>Bacillati</taxon>
        <taxon>Actinomycetota</taxon>
        <taxon>Actinomycetes</taxon>
        <taxon>Jiangellales</taxon>
        <taxon>Jiangellaceae</taxon>
        <taxon>Haloactinopolyspora</taxon>
    </lineage>
</organism>
<dbReference type="AlphaFoldDB" id="A0A2P8DEZ8"/>
<feature type="region of interest" description="Disordered" evidence="1">
    <location>
        <begin position="20"/>
        <end position="138"/>
    </location>
</feature>